<keyword evidence="3" id="KW-1185">Reference proteome</keyword>
<proteinExistence type="predicted"/>
<keyword evidence="1" id="KW-0732">Signal</keyword>
<name>A0A1H9WPB7_9BACI</name>
<evidence type="ECO:0000256" key="1">
    <source>
        <dbReference type="SAM" id="SignalP"/>
    </source>
</evidence>
<evidence type="ECO:0000313" key="3">
    <source>
        <dbReference type="Proteomes" id="UP000198571"/>
    </source>
</evidence>
<feature type="chain" id="PRO_5039693846" description="IseA DL-endopeptidase inhibitor" evidence="1">
    <location>
        <begin position="25"/>
        <end position="187"/>
    </location>
</feature>
<dbReference type="RefSeq" id="WP_093054957.1">
    <property type="nucleotide sequence ID" value="NZ_FOGT01000018.1"/>
</dbReference>
<evidence type="ECO:0000313" key="2">
    <source>
        <dbReference type="EMBL" id="SES35283.1"/>
    </source>
</evidence>
<protein>
    <recommendedName>
        <fullName evidence="4">IseA DL-endopeptidase inhibitor</fullName>
    </recommendedName>
</protein>
<reference evidence="3" key="1">
    <citation type="submission" date="2016-10" db="EMBL/GenBank/DDBJ databases">
        <authorList>
            <person name="Varghese N."/>
            <person name="Submissions S."/>
        </authorList>
    </citation>
    <scope>NUCLEOTIDE SEQUENCE [LARGE SCALE GENOMIC DNA]</scope>
    <source>
        <strain evidence="3">S9</strain>
    </source>
</reference>
<gene>
    <name evidence="2" type="ORF">SAMN05518684_11846</name>
</gene>
<organism evidence="2 3">
    <name type="scientific">Salipaludibacillus aurantiacus</name>
    <dbReference type="NCBI Taxonomy" id="1601833"/>
    <lineage>
        <taxon>Bacteria</taxon>
        <taxon>Bacillati</taxon>
        <taxon>Bacillota</taxon>
        <taxon>Bacilli</taxon>
        <taxon>Bacillales</taxon>
        <taxon>Bacillaceae</taxon>
    </lineage>
</organism>
<accession>A0A1H9WPB7</accession>
<dbReference type="OrthoDB" id="2860849at2"/>
<evidence type="ECO:0008006" key="4">
    <source>
        <dbReference type="Google" id="ProtNLM"/>
    </source>
</evidence>
<dbReference type="AlphaFoldDB" id="A0A1H9WPB7"/>
<sequence>MRLRKSSAFLFVCLLYLLNGCTLSNYNINTPIEYTKFSKPHYTSEEKEDLVAFIYEAEAHIQKPVKDAVLNGDGVPVFPAEFKTKNDLFEYFQAVLSIELADTMARKLSDLSLSKDGEYLAAVIDAKYPTIEDATENTIALIQHTTVHSVVEMEIMEGKIPYRLQYTIMKNRFGEHKKIVQKTYVEY</sequence>
<dbReference type="Proteomes" id="UP000198571">
    <property type="component" value="Unassembled WGS sequence"/>
</dbReference>
<dbReference type="STRING" id="1601833.SAMN05518684_11846"/>
<dbReference type="EMBL" id="FOGT01000018">
    <property type="protein sequence ID" value="SES35283.1"/>
    <property type="molecule type" value="Genomic_DNA"/>
</dbReference>
<feature type="signal peptide" evidence="1">
    <location>
        <begin position="1"/>
        <end position="24"/>
    </location>
</feature>